<dbReference type="Proteomes" id="UP001148838">
    <property type="component" value="Unassembled WGS sequence"/>
</dbReference>
<name>A0ABQ8S6Y0_PERAM</name>
<gene>
    <name evidence="1" type="ORF">ANN_21899</name>
</gene>
<evidence type="ECO:0008006" key="3">
    <source>
        <dbReference type="Google" id="ProtNLM"/>
    </source>
</evidence>
<sequence length="93" mass="10278">MAGLCEGGNKPPGSLKASNYVGVLGLPSTQRYVDSLFRSNGNSFIAPTNISFKIWLVRSSFKKPLTELHPHICDIPMQLLYKVHAIEMEMIDG</sequence>
<reference evidence="1 2" key="1">
    <citation type="journal article" date="2022" name="Allergy">
        <title>Genome assembly and annotation of Periplaneta americana reveal a comprehensive cockroach allergen profile.</title>
        <authorList>
            <person name="Wang L."/>
            <person name="Xiong Q."/>
            <person name="Saelim N."/>
            <person name="Wang L."/>
            <person name="Nong W."/>
            <person name="Wan A.T."/>
            <person name="Shi M."/>
            <person name="Liu X."/>
            <person name="Cao Q."/>
            <person name="Hui J.H.L."/>
            <person name="Sookrung N."/>
            <person name="Leung T.F."/>
            <person name="Tungtrongchitr A."/>
            <person name="Tsui S.K.W."/>
        </authorList>
    </citation>
    <scope>NUCLEOTIDE SEQUENCE [LARGE SCALE GENOMIC DNA]</scope>
    <source>
        <strain evidence="1">PWHHKU_190912</strain>
    </source>
</reference>
<comment type="caution">
    <text evidence="1">The sequence shown here is derived from an EMBL/GenBank/DDBJ whole genome shotgun (WGS) entry which is preliminary data.</text>
</comment>
<dbReference type="EMBL" id="JAJSOF020000033">
    <property type="protein sequence ID" value="KAJ4429698.1"/>
    <property type="molecule type" value="Genomic_DNA"/>
</dbReference>
<evidence type="ECO:0000313" key="2">
    <source>
        <dbReference type="Proteomes" id="UP001148838"/>
    </source>
</evidence>
<evidence type="ECO:0000313" key="1">
    <source>
        <dbReference type="EMBL" id="KAJ4429698.1"/>
    </source>
</evidence>
<accession>A0ABQ8S6Y0</accession>
<organism evidence="1 2">
    <name type="scientific">Periplaneta americana</name>
    <name type="common">American cockroach</name>
    <name type="synonym">Blatta americana</name>
    <dbReference type="NCBI Taxonomy" id="6978"/>
    <lineage>
        <taxon>Eukaryota</taxon>
        <taxon>Metazoa</taxon>
        <taxon>Ecdysozoa</taxon>
        <taxon>Arthropoda</taxon>
        <taxon>Hexapoda</taxon>
        <taxon>Insecta</taxon>
        <taxon>Pterygota</taxon>
        <taxon>Neoptera</taxon>
        <taxon>Polyneoptera</taxon>
        <taxon>Dictyoptera</taxon>
        <taxon>Blattodea</taxon>
        <taxon>Blattoidea</taxon>
        <taxon>Blattidae</taxon>
        <taxon>Blattinae</taxon>
        <taxon>Periplaneta</taxon>
    </lineage>
</organism>
<proteinExistence type="predicted"/>
<protein>
    <recommendedName>
        <fullName evidence="3">Per a allergen</fullName>
    </recommendedName>
</protein>
<keyword evidence="2" id="KW-1185">Reference proteome</keyword>